<comment type="similarity">
    <text evidence="2">Belongs to the RLP family.</text>
</comment>
<dbReference type="AlphaFoldDB" id="A0A1S3ZS48"/>
<keyword evidence="9 11" id="KW-0472">Membrane</keyword>
<keyword evidence="8 11" id="KW-1133">Transmembrane helix</keyword>
<evidence type="ECO:0000313" key="14">
    <source>
        <dbReference type="Proteomes" id="UP000790787"/>
    </source>
</evidence>
<dbReference type="InterPro" id="IPR013210">
    <property type="entry name" value="LRR_N_plant-typ"/>
</dbReference>
<sequence length="927" mass="104119">MKALPITFCFFLFFILTNTTFSVCIGICRENEQQALESLKKEVYDPSNFLSSWIVGKDCCEWEGVVCHNLTRHVIELQIGNDVYGPNLVKINNLEWLPSLLNLEYLGIYSVDLSNATNWLQVINMLPSLVDLHLYRCRLHYIPPLLHHNFSSLETLDLSRNNFSSSIPKWVFNLPSLVSLDLSHSNLIGPFPEGPVNFTSLTVFRASGNSFNCLLPRWLFDLNNLEYLELGSSGIEGAIPSEARNITKLKNLDLSSNNLNSTIPNWLYRCKDLESLRLYRNNIEGIVSNAISNLSSIKSIDLSKNMFSGKLPNVIGKLSKLRSFSLSENLFEGEVFELFNSRSNFLPAGLRNSSSLAELILKNNKLTGTLPESLSQLPVLEIIDISNNRLEGVVTESHFTNWTQLRHFFASNNNLTLKVSQKWIPPFQAIRIQIGGWNIGPLFPMWLQTQKNIERVDISNGGIQGEVPTWFWNLSSQIEYLDLSHNRFFGVVPTISTPYILLMLLGSNNFSGPLPQVSPHLFELDLSNNSFSGGLSHFLCETNKNGSYMLEILNLEGNDLSGEIPDCWMNWLMLSVLNLGDNNLIGGIPRSMEVLSNLNSLDFRRNRLTGPLPSSLAKCRGLLKLDLAENEFVGQVPPWLGMKFSDLIILSLSSNKFYGELPPEICHLKDLQILDLANNSFFGTIPRCISNLTAMVAGDKLGEADIEYVSFDFGEIVRESAMVTTKGNNYQYDKTLAFVSSMDMSSNNLSGDIPISFTSLVRLRFCNFSKNHLTGTIPNGIGDMKVLESLDLSKNQLSGQIPQSISSLSTLSFLNMSYNNLSGKIPVGTQLQSFNSSSFQGNELCGLPLLANCSSGGQNPDVDTEKDDSDEDELDWFYIAMSIGFGLSFWGVCSCLLFKRSWRYAYYRFLDSCWEFLCVKIQIWGWI</sequence>
<reference evidence="15" key="2">
    <citation type="submission" date="2025-08" db="UniProtKB">
        <authorList>
            <consortium name="RefSeq"/>
        </authorList>
    </citation>
    <scope>IDENTIFICATION</scope>
    <source>
        <tissue evidence="15">Leaf</tissue>
    </source>
</reference>
<dbReference type="STRING" id="4097.A0A1S3ZS48"/>
<dbReference type="OrthoDB" id="1279254at2759"/>
<feature type="domain" description="Leucine-rich repeat-containing N-terminal plant-type" evidence="13">
    <location>
        <begin position="31"/>
        <end position="67"/>
    </location>
</feature>
<evidence type="ECO:0000256" key="8">
    <source>
        <dbReference type="ARBA" id="ARBA00022989"/>
    </source>
</evidence>
<dbReference type="PANTHER" id="PTHR48063">
    <property type="entry name" value="LRR RECEPTOR-LIKE KINASE"/>
    <property type="match status" value="1"/>
</dbReference>
<evidence type="ECO:0000256" key="5">
    <source>
        <dbReference type="ARBA" id="ARBA00022692"/>
    </source>
</evidence>
<dbReference type="FunFam" id="3.80.10.10:FF:000111">
    <property type="entry name" value="LRR receptor-like serine/threonine-protein kinase ERECTA"/>
    <property type="match status" value="1"/>
</dbReference>
<reference evidence="14" key="1">
    <citation type="journal article" date="2014" name="Nat. Commun.">
        <title>The tobacco genome sequence and its comparison with those of tomato and potato.</title>
        <authorList>
            <person name="Sierro N."/>
            <person name="Battey J.N."/>
            <person name="Ouadi S."/>
            <person name="Bakaher N."/>
            <person name="Bovet L."/>
            <person name="Willig A."/>
            <person name="Goepfert S."/>
            <person name="Peitsch M.C."/>
            <person name="Ivanov N.V."/>
        </authorList>
    </citation>
    <scope>NUCLEOTIDE SEQUENCE [LARGE SCALE GENOMIC DNA]</scope>
</reference>
<evidence type="ECO:0000256" key="1">
    <source>
        <dbReference type="ARBA" id="ARBA00004251"/>
    </source>
</evidence>
<dbReference type="Pfam" id="PF00560">
    <property type="entry name" value="LRR_1"/>
    <property type="match status" value="7"/>
</dbReference>
<feature type="chain" id="PRO_5010380521" evidence="12">
    <location>
        <begin position="23"/>
        <end position="927"/>
    </location>
</feature>
<keyword evidence="14" id="KW-1185">Reference proteome</keyword>
<dbReference type="SMART" id="SM00369">
    <property type="entry name" value="LRR_TYP"/>
    <property type="match status" value="8"/>
</dbReference>
<dbReference type="GO" id="GO:0005886">
    <property type="term" value="C:plasma membrane"/>
    <property type="evidence" value="ECO:0007669"/>
    <property type="project" value="UniProtKB-SubCell"/>
</dbReference>
<keyword evidence="6 12" id="KW-0732">Signal</keyword>
<dbReference type="PaxDb" id="4097-A0A1S3ZS48"/>
<accession>A0A1S3ZS48</accession>
<dbReference type="SMR" id="A0A1S3ZS48"/>
<keyword evidence="7" id="KW-0677">Repeat</keyword>
<dbReference type="FunFam" id="3.80.10.10:FF:000095">
    <property type="entry name" value="LRR receptor-like serine/threonine-protein kinase GSO1"/>
    <property type="match status" value="2"/>
</dbReference>
<name>A0A1S3ZS48_TOBAC</name>
<feature type="transmembrane region" description="Helical" evidence="11">
    <location>
        <begin position="876"/>
        <end position="898"/>
    </location>
</feature>
<evidence type="ECO:0000256" key="9">
    <source>
        <dbReference type="ARBA" id="ARBA00023136"/>
    </source>
</evidence>
<keyword evidence="5 11" id="KW-0812">Transmembrane</keyword>
<dbReference type="InterPro" id="IPR003591">
    <property type="entry name" value="Leu-rich_rpt_typical-subtyp"/>
</dbReference>
<dbReference type="Proteomes" id="UP000790787">
    <property type="component" value="Chromosome 19"/>
</dbReference>
<evidence type="ECO:0000256" key="12">
    <source>
        <dbReference type="SAM" id="SignalP"/>
    </source>
</evidence>
<dbReference type="SUPFAM" id="SSF52047">
    <property type="entry name" value="RNI-like"/>
    <property type="match status" value="2"/>
</dbReference>
<evidence type="ECO:0000259" key="13">
    <source>
        <dbReference type="Pfam" id="PF08263"/>
    </source>
</evidence>
<dbReference type="Pfam" id="PF08263">
    <property type="entry name" value="LRRNT_2"/>
    <property type="match status" value="1"/>
</dbReference>
<evidence type="ECO:0000256" key="11">
    <source>
        <dbReference type="SAM" id="Phobius"/>
    </source>
</evidence>
<evidence type="ECO:0000256" key="4">
    <source>
        <dbReference type="ARBA" id="ARBA00022614"/>
    </source>
</evidence>
<dbReference type="InterPro" id="IPR046956">
    <property type="entry name" value="RLP23-like"/>
</dbReference>
<dbReference type="RefSeq" id="XP_016467230.1">
    <property type="nucleotide sequence ID" value="XM_016611744.2"/>
</dbReference>
<protein>
    <submittedName>
        <fullName evidence="15">Probable LRR receptor-like serine/threonine-protein kinase At4g36180</fullName>
    </submittedName>
    <submittedName>
        <fullName evidence="15">Receptor-like protein EIX2</fullName>
    </submittedName>
</protein>
<comment type="subcellular location">
    <subcellularLocation>
        <location evidence="1">Cell membrane</location>
        <topology evidence="1">Single-pass type I membrane protein</topology>
    </subcellularLocation>
</comment>
<keyword evidence="4" id="KW-0433">Leucine-rich repeat</keyword>
<evidence type="ECO:0000313" key="15">
    <source>
        <dbReference type="RefSeq" id="XP_016467230.1"/>
    </source>
</evidence>
<evidence type="ECO:0000256" key="7">
    <source>
        <dbReference type="ARBA" id="ARBA00022737"/>
    </source>
</evidence>
<dbReference type="InterPro" id="IPR032675">
    <property type="entry name" value="LRR_dom_sf"/>
</dbReference>
<proteinExistence type="inferred from homology"/>
<dbReference type="GO" id="GO:0006952">
    <property type="term" value="P:defense response"/>
    <property type="evidence" value="ECO:0007669"/>
    <property type="project" value="UniProtKB-ARBA"/>
</dbReference>
<evidence type="ECO:0000256" key="3">
    <source>
        <dbReference type="ARBA" id="ARBA00022475"/>
    </source>
</evidence>
<dbReference type="PANTHER" id="PTHR48063:SF98">
    <property type="entry name" value="LRR RECEPTOR-LIKE SERINE_THREONINE-PROTEIN KINASE FLS2"/>
    <property type="match status" value="1"/>
</dbReference>
<dbReference type="Pfam" id="PF13855">
    <property type="entry name" value="LRR_8"/>
    <property type="match status" value="3"/>
</dbReference>
<keyword evidence="10" id="KW-0325">Glycoprotein</keyword>
<dbReference type="GO" id="GO:0051707">
    <property type="term" value="P:response to other organism"/>
    <property type="evidence" value="ECO:0007669"/>
    <property type="project" value="UniProtKB-ARBA"/>
</dbReference>
<dbReference type="Gene3D" id="3.80.10.10">
    <property type="entry name" value="Ribonuclease Inhibitor"/>
    <property type="match status" value="4"/>
</dbReference>
<dbReference type="GeneID" id="107789871"/>
<dbReference type="InterPro" id="IPR001611">
    <property type="entry name" value="Leu-rich_rpt"/>
</dbReference>
<organism evidence="14 15">
    <name type="scientific">Nicotiana tabacum</name>
    <name type="common">Common tobacco</name>
    <dbReference type="NCBI Taxonomy" id="4097"/>
    <lineage>
        <taxon>Eukaryota</taxon>
        <taxon>Viridiplantae</taxon>
        <taxon>Streptophyta</taxon>
        <taxon>Embryophyta</taxon>
        <taxon>Tracheophyta</taxon>
        <taxon>Spermatophyta</taxon>
        <taxon>Magnoliopsida</taxon>
        <taxon>eudicotyledons</taxon>
        <taxon>Gunneridae</taxon>
        <taxon>Pentapetalae</taxon>
        <taxon>asterids</taxon>
        <taxon>lamiids</taxon>
        <taxon>Solanales</taxon>
        <taxon>Solanaceae</taxon>
        <taxon>Nicotianoideae</taxon>
        <taxon>Nicotianeae</taxon>
        <taxon>Nicotiana</taxon>
    </lineage>
</organism>
<dbReference type="SMART" id="SM00365">
    <property type="entry name" value="LRR_SD22"/>
    <property type="match status" value="5"/>
</dbReference>
<feature type="signal peptide" evidence="12">
    <location>
        <begin position="1"/>
        <end position="22"/>
    </location>
</feature>
<keyword evidence="3" id="KW-1003">Cell membrane</keyword>
<evidence type="ECO:0000256" key="6">
    <source>
        <dbReference type="ARBA" id="ARBA00022729"/>
    </source>
</evidence>
<dbReference type="OMA" id="HWEILAY"/>
<evidence type="ECO:0000256" key="2">
    <source>
        <dbReference type="ARBA" id="ARBA00009592"/>
    </source>
</evidence>
<dbReference type="KEGG" id="nta:107789871"/>
<dbReference type="RefSeq" id="XP_016467230.1">
    <property type="nucleotide sequence ID" value="XM_016611744.1"/>
</dbReference>
<gene>
    <name evidence="15" type="primary">LOC107789871</name>
</gene>
<evidence type="ECO:0000256" key="10">
    <source>
        <dbReference type="ARBA" id="ARBA00023180"/>
    </source>
</evidence>